<dbReference type="EMBL" id="BAAAJE010000026">
    <property type="protein sequence ID" value="GAA1159516.1"/>
    <property type="molecule type" value="Genomic_DNA"/>
</dbReference>
<dbReference type="PANTHER" id="PTHR43214">
    <property type="entry name" value="TWO-COMPONENT RESPONSE REGULATOR"/>
    <property type="match status" value="1"/>
</dbReference>
<dbReference type="SUPFAM" id="SSF46894">
    <property type="entry name" value="C-terminal effector domain of the bipartite response regulators"/>
    <property type="match status" value="1"/>
</dbReference>
<dbReference type="Gene3D" id="1.10.10.10">
    <property type="entry name" value="Winged helix-like DNA-binding domain superfamily/Winged helix DNA-binding domain"/>
    <property type="match status" value="1"/>
</dbReference>
<evidence type="ECO:0000259" key="3">
    <source>
        <dbReference type="PROSITE" id="PS50043"/>
    </source>
</evidence>
<dbReference type="PANTHER" id="PTHR43214:SF43">
    <property type="entry name" value="TWO-COMPONENT RESPONSE REGULATOR"/>
    <property type="match status" value="1"/>
</dbReference>
<accession>A0ABP4F9T4</accession>
<dbReference type="InterPro" id="IPR039420">
    <property type="entry name" value="WalR-like"/>
</dbReference>
<dbReference type="SMART" id="SM00421">
    <property type="entry name" value="HTH_LUXR"/>
    <property type="match status" value="1"/>
</dbReference>
<dbReference type="PRINTS" id="PR00038">
    <property type="entry name" value="HTHLUXR"/>
</dbReference>
<organism evidence="4 5">
    <name type="scientific">Nocardioides aquiterrae</name>
    <dbReference type="NCBI Taxonomy" id="203799"/>
    <lineage>
        <taxon>Bacteria</taxon>
        <taxon>Bacillati</taxon>
        <taxon>Actinomycetota</taxon>
        <taxon>Actinomycetes</taxon>
        <taxon>Propionibacteriales</taxon>
        <taxon>Nocardioidaceae</taxon>
        <taxon>Nocardioides</taxon>
    </lineage>
</organism>
<dbReference type="Proteomes" id="UP001499979">
    <property type="component" value="Unassembled WGS sequence"/>
</dbReference>
<dbReference type="InterPro" id="IPR011990">
    <property type="entry name" value="TPR-like_helical_dom_sf"/>
</dbReference>
<feature type="region of interest" description="Disordered" evidence="2">
    <location>
        <begin position="1"/>
        <end position="22"/>
    </location>
</feature>
<comment type="caution">
    <text evidence="4">The sequence shown here is derived from an EMBL/GenBank/DDBJ whole genome shotgun (WGS) entry which is preliminary data.</text>
</comment>
<dbReference type="Pfam" id="PF00196">
    <property type="entry name" value="GerE"/>
    <property type="match status" value="1"/>
</dbReference>
<protein>
    <recommendedName>
        <fullName evidence="3">HTH luxR-type domain-containing protein</fullName>
    </recommendedName>
</protein>
<dbReference type="PROSITE" id="PS50043">
    <property type="entry name" value="HTH_LUXR_2"/>
    <property type="match status" value="1"/>
</dbReference>
<dbReference type="CDD" id="cd06170">
    <property type="entry name" value="LuxR_C_like"/>
    <property type="match status" value="1"/>
</dbReference>
<proteinExistence type="predicted"/>
<dbReference type="InterPro" id="IPR016032">
    <property type="entry name" value="Sig_transdc_resp-reg_C-effctor"/>
</dbReference>
<evidence type="ECO:0000256" key="2">
    <source>
        <dbReference type="SAM" id="MobiDB-lite"/>
    </source>
</evidence>
<feature type="domain" description="HTH luxR-type" evidence="3">
    <location>
        <begin position="271"/>
        <end position="335"/>
    </location>
</feature>
<name>A0ABP4F9T4_9ACTN</name>
<gene>
    <name evidence="4" type="ORF">GCM10009606_41980</name>
</gene>
<dbReference type="InterPro" id="IPR000792">
    <property type="entry name" value="Tscrpt_reg_LuxR_C"/>
</dbReference>
<evidence type="ECO:0000256" key="1">
    <source>
        <dbReference type="ARBA" id="ARBA00023125"/>
    </source>
</evidence>
<dbReference type="RefSeq" id="WP_343909885.1">
    <property type="nucleotide sequence ID" value="NZ_BAAAJE010000026.1"/>
</dbReference>
<dbReference type="InterPro" id="IPR036388">
    <property type="entry name" value="WH-like_DNA-bd_sf"/>
</dbReference>
<dbReference type="SUPFAM" id="SSF48452">
    <property type="entry name" value="TPR-like"/>
    <property type="match status" value="1"/>
</dbReference>
<evidence type="ECO:0000313" key="5">
    <source>
        <dbReference type="Proteomes" id="UP001499979"/>
    </source>
</evidence>
<keyword evidence="1" id="KW-0238">DNA-binding</keyword>
<sequence length="335" mass="35566">MLTPQADLAEASVRDDVPSPRATLSRGCALARAGRLTAALADLDAARRHVQRLTDLERAALFTTSIDCRLARGELAAAAADGEELGALLGGLGMTGATAHYGRAELAAAAGEAETAAGHYAEVGRLLHVEDVDLLPWRASAALTEVRRGHRAQAVALAREHLGLAREVHAPFATALGLRTLATVDAHADRVATLREARAVLATTPAARLAAQVDTDLAGLLLLSGRAEDAREALALLRSAEEYVGREEQWPLQSRIRRLLDRLGEPARPVLGEALRALTASERRVARLAADGLTNREIALQLVVTVKAVEWHLSHVYRKLGIRSRSGLATSLGVA</sequence>
<reference evidence="5" key="1">
    <citation type="journal article" date="2019" name="Int. J. Syst. Evol. Microbiol.">
        <title>The Global Catalogue of Microorganisms (GCM) 10K type strain sequencing project: providing services to taxonomists for standard genome sequencing and annotation.</title>
        <authorList>
            <consortium name="The Broad Institute Genomics Platform"/>
            <consortium name="The Broad Institute Genome Sequencing Center for Infectious Disease"/>
            <person name="Wu L."/>
            <person name="Ma J."/>
        </authorList>
    </citation>
    <scope>NUCLEOTIDE SEQUENCE [LARGE SCALE GENOMIC DNA]</scope>
    <source>
        <strain evidence="5">JCM 11813</strain>
    </source>
</reference>
<evidence type="ECO:0000313" key="4">
    <source>
        <dbReference type="EMBL" id="GAA1159516.1"/>
    </source>
</evidence>
<keyword evidence="5" id="KW-1185">Reference proteome</keyword>